<dbReference type="Gene3D" id="2.30.110.10">
    <property type="entry name" value="Electron Transport, Fmn-binding Protein, Chain A"/>
    <property type="match status" value="1"/>
</dbReference>
<dbReference type="PANTHER" id="PTHR39428">
    <property type="entry name" value="F420H(2)-DEPENDENT QUINONE REDUCTASE RV1261C"/>
    <property type="match status" value="1"/>
</dbReference>
<dbReference type="Pfam" id="PF04075">
    <property type="entry name" value="F420H2_quin_red"/>
    <property type="match status" value="1"/>
</dbReference>
<accession>A0A6J6V7I7</accession>
<proteinExistence type="inferred from homology"/>
<dbReference type="PANTHER" id="PTHR39428:SF3">
    <property type="entry name" value="DEAZAFLAVIN-DEPENDENT NITROREDUCTASE"/>
    <property type="match status" value="1"/>
</dbReference>
<dbReference type="InterPro" id="IPR012349">
    <property type="entry name" value="Split_barrel_FMN-bd"/>
</dbReference>
<comment type="catalytic activity">
    <reaction evidence="2">
        <text>oxidized coenzyme F420-(gamma-L-Glu)(n) + a quinol + H(+) = reduced coenzyme F420-(gamma-L-Glu)(n) + a quinone</text>
        <dbReference type="Rhea" id="RHEA:39663"/>
        <dbReference type="Rhea" id="RHEA-COMP:12939"/>
        <dbReference type="Rhea" id="RHEA-COMP:14378"/>
        <dbReference type="ChEBI" id="CHEBI:15378"/>
        <dbReference type="ChEBI" id="CHEBI:24646"/>
        <dbReference type="ChEBI" id="CHEBI:132124"/>
        <dbReference type="ChEBI" id="CHEBI:133980"/>
        <dbReference type="ChEBI" id="CHEBI:139511"/>
    </reaction>
</comment>
<dbReference type="GO" id="GO:0005886">
    <property type="term" value="C:plasma membrane"/>
    <property type="evidence" value="ECO:0007669"/>
    <property type="project" value="TreeGrafter"/>
</dbReference>
<dbReference type="AlphaFoldDB" id="A0A6J6V7I7"/>
<protein>
    <submittedName>
        <fullName evidence="3">Unannotated protein</fullName>
    </submittedName>
</protein>
<evidence type="ECO:0000256" key="1">
    <source>
        <dbReference type="ARBA" id="ARBA00008710"/>
    </source>
</evidence>
<organism evidence="3">
    <name type="scientific">freshwater metagenome</name>
    <dbReference type="NCBI Taxonomy" id="449393"/>
    <lineage>
        <taxon>unclassified sequences</taxon>
        <taxon>metagenomes</taxon>
        <taxon>ecological metagenomes</taxon>
    </lineage>
</organism>
<evidence type="ECO:0000313" key="3">
    <source>
        <dbReference type="EMBL" id="CAB4766923.1"/>
    </source>
</evidence>
<dbReference type="GO" id="GO:0016491">
    <property type="term" value="F:oxidoreductase activity"/>
    <property type="evidence" value="ECO:0007669"/>
    <property type="project" value="InterPro"/>
</dbReference>
<comment type="similarity">
    <text evidence="1">Belongs to the F420H(2)-dependent quinone reductase family.</text>
</comment>
<gene>
    <name evidence="3" type="ORF">UFOPK2761_03135</name>
</gene>
<evidence type="ECO:0000256" key="2">
    <source>
        <dbReference type="ARBA" id="ARBA00049106"/>
    </source>
</evidence>
<name>A0A6J6V7I7_9ZZZZ</name>
<sequence>MALTGEYVPSSSQWVRDQVAEFEASDGQRANTLPDHPEWPIVVITSVGHKSGKLRKNPVMRVEHDGAYAAIASKGGHPEHPEWFHNFVAHPEVDLQDGAEKHTYRARLVEGDERALWWERSVAVFPRYDEYQASTEREIPVFVLERGRASGLADGGRASGTAEPAKP</sequence>
<dbReference type="GO" id="GO:0070967">
    <property type="term" value="F:coenzyme F420 binding"/>
    <property type="evidence" value="ECO:0007669"/>
    <property type="project" value="TreeGrafter"/>
</dbReference>
<dbReference type="NCBIfam" id="TIGR00026">
    <property type="entry name" value="hi_GC_TIGR00026"/>
    <property type="match status" value="1"/>
</dbReference>
<dbReference type="InterPro" id="IPR004378">
    <property type="entry name" value="F420H2_quin_Rdtase"/>
</dbReference>
<dbReference type="EMBL" id="CAEZYQ010000037">
    <property type="protein sequence ID" value="CAB4766923.1"/>
    <property type="molecule type" value="Genomic_DNA"/>
</dbReference>
<reference evidence="3" key="1">
    <citation type="submission" date="2020-05" db="EMBL/GenBank/DDBJ databases">
        <authorList>
            <person name="Chiriac C."/>
            <person name="Salcher M."/>
            <person name="Ghai R."/>
            <person name="Kavagutti S V."/>
        </authorList>
    </citation>
    <scope>NUCLEOTIDE SEQUENCE</scope>
</reference>